<protein>
    <recommendedName>
        <fullName evidence="2">GYD domain-containing protein</fullName>
    </recommendedName>
</protein>
<dbReference type="InterPro" id="IPR014845">
    <property type="entry name" value="GYD/TTHA1554"/>
</dbReference>
<gene>
    <name evidence="1" type="ORF">AVDCRST_MAG76-1844</name>
</gene>
<accession>A0A6J4I7I6</accession>
<proteinExistence type="predicted"/>
<dbReference type="AlphaFoldDB" id="A0A6J4I7I6"/>
<name>A0A6J4I7I6_9ACTN</name>
<dbReference type="Pfam" id="PF08734">
    <property type="entry name" value="GYD"/>
    <property type="match status" value="1"/>
</dbReference>
<evidence type="ECO:0000313" key="1">
    <source>
        <dbReference type="EMBL" id="CAA9242598.1"/>
    </source>
</evidence>
<reference evidence="1" key="1">
    <citation type="submission" date="2020-02" db="EMBL/GenBank/DDBJ databases">
        <authorList>
            <person name="Meier V. D."/>
        </authorList>
    </citation>
    <scope>NUCLEOTIDE SEQUENCE</scope>
    <source>
        <strain evidence="1">AVDCRST_MAG76</strain>
    </source>
</reference>
<evidence type="ECO:0008006" key="2">
    <source>
        <dbReference type="Google" id="ProtNLM"/>
    </source>
</evidence>
<organism evidence="1">
    <name type="scientific">uncultured Acidimicrobiales bacterium</name>
    <dbReference type="NCBI Taxonomy" id="310071"/>
    <lineage>
        <taxon>Bacteria</taxon>
        <taxon>Bacillati</taxon>
        <taxon>Actinomycetota</taxon>
        <taxon>Acidimicrobiia</taxon>
        <taxon>Acidimicrobiales</taxon>
        <taxon>environmental samples</taxon>
    </lineage>
</organism>
<dbReference type="EMBL" id="CADCSZ010000111">
    <property type="protein sequence ID" value="CAA9242598.1"/>
    <property type="molecule type" value="Genomic_DNA"/>
</dbReference>
<sequence>MGTYVMLMKFTSPGFENVKDGKAGRAAGKKAAKAMGVTWKQQYLMMGEYDVMNILEAPDDETMARFALMAGKSGSFITETMRVFNEPEADALLKDLPDQG</sequence>